<dbReference type="KEGG" id="svu:B1H20_26100"/>
<reference evidence="3 4" key="1">
    <citation type="submission" date="2017-03" db="EMBL/GenBank/DDBJ databases">
        <title>Complete Genome Sequence of a natural compounds producer, Streptomyces violaceus S21.</title>
        <authorList>
            <person name="Zhong C."/>
            <person name="Zhao Z."/>
            <person name="Fu J."/>
            <person name="Zong G."/>
            <person name="Qin R."/>
            <person name="Cao G."/>
        </authorList>
    </citation>
    <scope>NUCLEOTIDE SEQUENCE [LARGE SCALE GENOMIC DNA]</scope>
    <source>
        <strain evidence="3 4">S21</strain>
    </source>
</reference>
<dbReference type="InterPro" id="IPR000182">
    <property type="entry name" value="GNAT_dom"/>
</dbReference>
<feature type="domain" description="N-acetyltransferase" evidence="2">
    <location>
        <begin position="10"/>
        <end position="148"/>
    </location>
</feature>
<dbReference type="PROSITE" id="PS51186">
    <property type="entry name" value="GNAT"/>
    <property type="match status" value="1"/>
</dbReference>
<dbReference type="EMBL" id="CP020570">
    <property type="protein sequence ID" value="ARF64472.1"/>
    <property type="molecule type" value="Genomic_DNA"/>
</dbReference>
<evidence type="ECO:0000313" key="3">
    <source>
        <dbReference type="EMBL" id="ARF64472.1"/>
    </source>
</evidence>
<proteinExistence type="predicted"/>
<organism evidence="3 4">
    <name type="scientific">Streptomyces violaceoruber</name>
    <dbReference type="NCBI Taxonomy" id="1935"/>
    <lineage>
        <taxon>Bacteria</taxon>
        <taxon>Bacillati</taxon>
        <taxon>Actinomycetota</taxon>
        <taxon>Actinomycetes</taxon>
        <taxon>Kitasatosporales</taxon>
        <taxon>Streptomycetaceae</taxon>
        <taxon>Streptomyces</taxon>
        <taxon>Streptomyces violaceoruber group</taxon>
    </lineage>
</organism>
<dbReference type="SUPFAM" id="SSF55729">
    <property type="entry name" value="Acyl-CoA N-acyltransferases (Nat)"/>
    <property type="match status" value="1"/>
</dbReference>
<evidence type="ECO:0000313" key="4">
    <source>
        <dbReference type="Proteomes" id="UP000192445"/>
    </source>
</evidence>
<keyword evidence="3" id="KW-0808">Transferase</keyword>
<dbReference type="Gene3D" id="3.40.630.30">
    <property type="match status" value="1"/>
</dbReference>
<dbReference type="STRING" id="1935.B1H20_26100"/>
<evidence type="ECO:0000259" key="2">
    <source>
        <dbReference type="PROSITE" id="PS51186"/>
    </source>
</evidence>
<dbReference type="Pfam" id="PF13527">
    <property type="entry name" value="Acetyltransf_9"/>
    <property type="match status" value="1"/>
</dbReference>
<feature type="region of interest" description="Disordered" evidence="1">
    <location>
        <begin position="161"/>
        <end position="183"/>
    </location>
</feature>
<sequence length="183" mass="19912">MDSHPAVRIAHTCDLTPAELARGRDLLDAAFEGNFDDDDWDHALGGMHALVLDPYGRPIAHGSVVQRRVQHADRSYRAGYVEAVAVHTLYRREGLGHRVTAALERVIDTAYDFGALSASDEGAALYAARGWQVWPGRLAAFGPAGTVPLPEEEGSTYVRPAAGRPLPDPGHPLHFDWRDGDVL</sequence>
<accession>A0A1V0UHL7</accession>
<name>A0A1V0UHL7_STRVN</name>
<feature type="compositionally biased region" description="Basic and acidic residues" evidence="1">
    <location>
        <begin position="171"/>
        <end position="183"/>
    </location>
</feature>
<dbReference type="Proteomes" id="UP000192445">
    <property type="component" value="Chromosome"/>
</dbReference>
<protein>
    <submittedName>
        <fullName evidence="3">Aminoglycoside 2'-N-acetyltransferase</fullName>
    </submittedName>
</protein>
<dbReference type="OrthoDB" id="70281at2"/>
<dbReference type="InterPro" id="IPR016181">
    <property type="entry name" value="Acyl_CoA_acyltransferase"/>
</dbReference>
<dbReference type="AlphaFoldDB" id="A0A1V0UHL7"/>
<dbReference type="GO" id="GO:0016747">
    <property type="term" value="F:acyltransferase activity, transferring groups other than amino-acyl groups"/>
    <property type="evidence" value="ECO:0007669"/>
    <property type="project" value="InterPro"/>
</dbReference>
<evidence type="ECO:0000256" key="1">
    <source>
        <dbReference type="SAM" id="MobiDB-lite"/>
    </source>
</evidence>
<dbReference type="RefSeq" id="WP_083193335.1">
    <property type="nucleotide sequence ID" value="NZ_CP020570.1"/>
</dbReference>
<gene>
    <name evidence="3" type="ORF">B1H20_26100</name>
</gene>